<keyword evidence="2" id="KW-1185">Reference proteome</keyword>
<proteinExistence type="predicted"/>
<organism evidence="1 2">
    <name type="scientific">Smallanthus sonchifolius</name>
    <dbReference type="NCBI Taxonomy" id="185202"/>
    <lineage>
        <taxon>Eukaryota</taxon>
        <taxon>Viridiplantae</taxon>
        <taxon>Streptophyta</taxon>
        <taxon>Embryophyta</taxon>
        <taxon>Tracheophyta</taxon>
        <taxon>Spermatophyta</taxon>
        <taxon>Magnoliopsida</taxon>
        <taxon>eudicotyledons</taxon>
        <taxon>Gunneridae</taxon>
        <taxon>Pentapetalae</taxon>
        <taxon>asterids</taxon>
        <taxon>campanulids</taxon>
        <taxon>Asterales</taxon>
        <taxon>Asteraceae</taxon>
        <taxon>Asteroideae</taxon>
        <taxon>Heliantheae alliance</taxon>
        <taxon>Millerieae</taxon>
        <taxon>Smallanthus</taxon>
    </lineage>
</organism>
<evidence type="ECO:0000313" key="2">
    <source>
        <dbReference type="Proteomes" id="UP001056120"/>
    </source>
</evidence>
<comment type="caution">
    <text evidence="1">The sequence shown here is derived from an EMBL/GenBank/DDBJ whole genome shotgun (WGS) entry which is preliminary data.</text>
</comment>
<evidence type="ECO:0000313" key="1">
    <source>
        <dbReference type="EMBL" id="KAI3777266.1"/>
    </source>
</evidence>
<dbReference type="EMBL" id="CM042032">
    <property type="protein sequence ID" value="KAI3777266.1"/>
    <property type="molecule type" value="Genomic_DNA"/>
</dbReference>
<accession>A0ACB9G2K9</accession>
<protein>
    <submittedName>
        <fullName evidence="1">Uncharacterized protein</fullName>
    </submittedName>
</protein>
<sequence>MNSRLHSSSTVFALMVIAIAMCFPVECQETRLQLMANNDECDQCIRSNGQCGSNSASPELFACFCATGNFSLTCNDSNESEGGSNGTVTKTESNETTVITGSNATMTIIGSNGTTTITRSNGTTTITRFNATTTETGFNGTTTETGSNGTTTETGSNGTTTKTGSSGTTRKLVIGTPGYMAPEVFLRNRGGGGASHKSDVYSYGMMLLEMTGAHGHNNTRGTSTSEGYFPDWIYKLVEVEGDLGDYGMKTKTKEEEELARKMMVVSLWCIQLDQSIRPSIGKIVEMLEGSFESLQVPPRHFESSPARFTQGVSQLDTLSSTS</sequence>
<reference evidence="1 2" key="2">
    <citation type="journal article" date="2022" name="Mol. Ecol. Resour.">
        <title>The genomes of chicory, endive, great burdock and yacon provide insights into Asteraceae paleo-polyploidization history and plant inulin production.</title>
        <authorList>
            <person name="Fan W."/>
            <person name="Wang S."/>
            <person name="Wang H."/>
            <person name="Wang A."/>
            <person name="Jiang F."/>
            <person name="Liu H."/>
            <person name="Zhao H."/>
            <person name="Xu D."/>
            <person name="Zhang Y."/>
        </authorList>
    </citation>
    <scope>NUCLEOTIDE SEQUENCE [LARGE SCALE GENOMIC DNA]</scope>
    <source>
        <strain evidence="2">cv. Yunnan</strain>
        <tissue evidence="1">Leaves</tissue>
    </source>
</reference>
<gene>
    <name evidence="1" type="ORF">L1987_47064</name>
</gene>
<dbReference type="Proteomes" id="UP001056120">
    <property type="component" value="Linkage Group LG15"/>
</dbReference>
<name>A0ACB9G2K9_9ASTR</name>
<reference evidence="2" key="1">
    <citation type="journal article" date="2022" name="Mol. Ecol. Resour.">
        <title>The genomes of chicory, endive, great burdock and yacon provide insights into Asteraceae palaeo-polyploidization history and plant inulin production.</title>
        <authorList>
            <person name="Fan W."/>
            <person name="Wang S."/>
            <person name="Wang H."/>
            <person name="Wang A."/>
            <person name="Jiang F."/>
            <person name="Liu H."/>
            <person name="Zhao H."/>
            <person name="Xu D."/>
            <person name="Zhang Y."/>
        </authorList>
    </citation>
    <scope>NUCLEOTIDE SEQUENCE [LARGE SCALE GENOMIC DNA]</scope>
    <source>
        <strain evidence="2">cv. Yunnan</strain>
    </source>
</reference>